<evidence type="ECO:0008006" key="5">
    <source>
        <dbReference type="Google" id="ProtNLM"/>
    </source>
</evidence>
<proteinExistence type="predicted"/>
<dbReference type="STRING" id="596151.DesfrDRAFT_3041"/>
<accession>E1JZJ3</accession>
<feature type="region of interest" description="Disordered" evidence="1">
    <location>
        <begin position="70"/>
        <end position="89"/>
    </location>
</feature>
<keyword evidence="4" id="KW-1185">Reference proteome</keyword>
<evidence type="ECO:0000313" key="4">
    <source>
        <dbReference type="Proteomes" id="UP000006250"/>
    </source>
</evidence>
<sequence precursor="true">MHRMTATLAFLALLGGLFGCQADKTQSWDYGKSFHAVFDNQKIDPTAGDDTPVVGMDGEKAAMAYDRYQQAKPSEKESAANPIVMVRGQ</sequence>
<dbReference type="eggNOG" id="ENOG5032AXS">
    <property type="taxonomic scope" value="Bacteria"/>
</dbReference>
<feature type="signal peptide" evidence="2">
    <location>
        <begin position="1"/>
        <end position="22"/>
    </location>
</feature>
<dbReference type="PROSITE" id="PS51257">
    <property type="entry name" value="PROKAR_LIPOPROTEIN"/>
    <property type="match status" value="1"/>
</dbReference>
<feature type="chain" id="PRO_5003148319" description="Lipoprotein" evidence="2">
    <location>
        <begin position="23"/>
        <end position="89"/>
    </location>
</feature>
<reference evidence="3 4" key="1">
    <citation type="submission" date="2010-08" db="EMBL/GenBank/DDBJ databases">
        <title>The draft genome of Desulfovibrio fructosovorans JJ.</title>
        <authorList>
            <consortium name="US DOE Joint Genome Institute (JGI-PGF)"/>
            <person name="Lucas S."/>
            <person name="Copeland A."/>
            <person name="Lapidus A."/>
            <person name="Cheng J.-F."/>
            <person name="Bruce D."/>
            <person name="Goodwin L."/>
            <person name="Pitluck S."/>
            <person name="Land M.L."/>
            <person name="Hauser L."/>
            <person name="Chang Y.-J."/>
            <person name="Jeffries C."/>
            <person name="Wall J.D."/>
            <person name="Stahl D.A."/>
            <person name="Arkin A.P."/>
            <person name="Dehal P."/>
            <person name="Stolyar S.M."/>
            <person name="Hazen T.C."/>
            <person name="Woyke T.J."/>
        </authorList>
    </citation>
    <scope>NUCLEOTIDE SEQUENCE [LARGE SCALE GENOMIC DNA]</scope>
    <source>
        <strain evidence="3 4">JJ</strain>
    </source>
</reference>
<dbReference type="EMBL" id="AECZ01000023">
    <property type="protein sequence ID" value="EFL50240.1"/>
    <property type="molecule type" value="Genomic_DNA"/>
</dbReference>
<dbReference type="Proteomes" id="UP000006250">
    <property type="component" value="Unassembled WGS sequence"/>
</dbReference>
<dbReference type="AlphaFoldDB" id="E1JZJ3"/>
<dbReference type="OrthoDB" id="5459360at2"/>
<protein>
    <recommendedName>
        <fullName evidence="5">Lipoprotein</fullName>
    </recommendedName>
</protein>
<comment type="caution">
    <text evidence="3">The sequence shown here is derived from an EMBL/GenBank/DDBJ whole genome shotgun (WGS) entry which is preliminary data.</text>
</comment>
<name>E1JZJ3_SOLFR</name>
<gene>
    <name evidence="3" type="ORF">DesfrDRAFT_3041</name>
</gene>
<evidence type="ECO:0000256" key="1">
    <source>
        <dbReference type="SAM" id="MobiDB-lite"/>
    </source>
</evidence>
<evidence type="ECO:0000256" key="2">
    <source>
        <dbReference type="SAM" id="SignalP"/>
    </source>
</evidence>
<organism evidence="3 4">
    <name type="scientific">Solidesulfovibrio fructosivorans JJ]</name>
    <dbReference type="NCBI Taxonomy" id="596151"/>
    <lineage>
        <taxon>Bacteria</taxon>
        <taxon>Pseudomonadati</taxon>
        <taxon>Thermodesulfobacteriota</taxon>
        <taxon>Desulfovibrionia</taxon>
        <taxon>Desulfovibrionales</taxon>
        <taxon>Desulfovibrionaceae</taxon>
        <taxon>Solidesulfovibrio</taxon>
    </lineage>
</organism>
<dbReference type="RefSeq" id="WP_005995279.1">
    <property type="nucleotide sequence ID" value="NZ_AECZ01000023.1"/>
</dbReference>
<keyword evidence="2" id="KW-0732">Signal</keyword>
<evidence type="ECO:0000313" key="3">
    <source>
        <dbReference type="EMBL" id="EFL50240.1"/>
    </source>
</evidence>